<feature type="binding site" evidence="8">
    <location>
        <position position="170"/>
    </location>
    <ligand>
        <name>L-tyrosine</name>
        <dbReference type="ChEBI" id="CHEBI:58315"/>
    </ligand>
</feature>
<dbReference type="PANTHER" id="PTHR11766:SF0">
    <property type="entry name" value="TYROSINE--TRNA LIGASE, MITOCHONDRIAL"/>
    <property type="match status" value="1"/>
</dbReference>
<dbReference type="InterPro" id="IPR054608">
    <property type="entry name" value="SYY-like_C"/>
</dbReference>
<evidence type="ECO:0000256" key="6">
    <source>
        <dbReference type="ARBA" id="ARBA00023146"/>
    </source>
</evidence>
<gene>
    <name evidence="8" type="primary">tyrS</name>
    <name evidence="11" type="ORF">J2Z71_001528</name>
</gene>
<comment type="caution">
    <text evidence="11">The sequence shown here is derived from an EMBL/GenBank/DDBJ whole genome shotgun (WGS) entry which is preliminary data.</text>
</comment>
<dbReference type="CDD" id="cd00165">
    <property type="entry name" value="S4"/>
    <property type="match status" value="1"/>
</dbReference>
<dbReference type="CDD" id="cd00805">
    <property type="entry name" value="TyrRS_core"/>
    <property type="match status" value="1"/>
</dbReference>
<evidence type="ECO:0000256" key="2">
    <source>
        <dbReference type="ARBA" id="ARBA00022741"/>
    </source>
</evidence>
<dbReference type="SUPFAM" id="SSF55174">
    <property type="entry name" value="Alpha-L RNA-binding motif"/>
    <property type="match status" value="1"/>
</dbReference>
<feature type="binding site" evidence="8">
    <location>
        <position position="37"/>
    </location>
    <ligand>
        <name>L-tyrosine</name>
        <dbReference type="ChEBI" id="CHEBI:58315"/>
    </ligand>
</feature>
<dbReference type="Proteomes" id="UP001519306">
    <property type="component" value="Unassembled WGS sequence"/>
</dbReference>
<dbReference type="RefSeq" id="WP_210061752.1">
    <property type="nucleotide sequence ID" value="NZ_JAGGLJ010000016.1"/>
</dbReference>
<dbReference type="Pfam" id="PF22421">
    <property type="entry name" value="SYY_C-terminal"/>
    <property type="match status" value="1"/>
</dbReference>
<evidence type="ECO:0000256" key="4">
    <source>
        <dbReference type="ARBA" id="ARBA00022884"/>
    </source>
</evidence>
<evidence type="ECO:0000313" key="12">
    <source>
        <dbReference type="Proteomes" id="UP001519306"/>
    </source>
</evidence>
<dbReference type="InterPro" id="IPR002305">
    <property type="entry name" value="aa-tRNA-synth_Ic"/>
</dbReference>
<dbReference type="PROSITE" id="PS50889">
    <property type="entry name" value="S4"/>
    <property type="match status" value="1"/>
</dbReference>
<dbReference type="EC" id="6.1.1.1" evidence="8"/>
<feature type="short sequence motif" description="'HIGH' region" evidence="8">
    <location>
        <begin position="42"/>
        <end position="51"/>
    </location>
</feature>
<keyword evidence="8" id="KW-0963">Cytoplasm</keyword>
<evidence type="ECO:0000256" key="8">
    <source>
        <dbReference type="HAMAP-Rule" id="MF_02006"/>
    </source>
</evidence>
<feature type="binding site" evidence="8">
    <location>
        <position position="174"/>
    </location>
    <ligand>
        <name>L-tyrosine</name>
        <dbReference type="ChEBI" id="CHEBI:58315"/>
    </ligand>
</feature>
<dbReference type="Gene3D" id="1.10.240.10">
    <property type="entry name" value="Tyrosyl-Transfer RNA Synthetase"/>
    <property type="match status" value="1"/>
</dbReference>
<dbReference type="PRINTS" id="PR01040">
    <property type="entry name" value="TRNASYNTHTYR"/>
</dbReference>
<comment type="subunit">
    <text evidence="8">Homodimer.</text>
</comment>
<dbReference type="EMBL" id="JAGGLJ010000016">
    <property type="protein sequence ID" value="MBP2025976.1"/>
    <property type="molecule type" value="Genomic_DNA"/>
</dbReference>
<feature type="short sequence motif" description="'KMSKS' region" evidence="8">
    <location>
        <begin position="230"/>
        <end position="234"/>
    </location>
</feature>
<keyword evidence="2 8" id="KW-0547">Nucleotide-binding</keyword>
<feature type="domain" description="Tyrosine--tRNA ligase SYY-like C-terminal" evidence="10">
    <location>
        <begin position="328"/>
        <end position="406"/>
    </location>
</feature>
<comment type="similarity">
    <text evidence="8">Belongs to the class-I aminoacyl-tRNA synthetase family. TyrS type 1 subfamily.</text>
</comment>
<dbReference type="NCBIfam" id="TIGR00234">
    <property type="entry name" value="tyrS"/>
    <property type="match status" value="1"/>
</dbReference>
<dbReference type="PANTHER" id="PTHR11766">
    <property type="entry name" value="TYROSYL-TRNA SYNTHETASE"/>
    <property type="match status" value="1"/>
</dbReference>
<keyword evidence="3 8" id="KW-0067">ATP-binding</keyword>
<dbReference type="GO" id="GO:0004831">
    <property type="term" value="F:tyrosine-tRNA ligase activity"/>
    <property type="evidence" value="ECO:0007669"/>
    <property type="project" value="UniProtKB-EC"/>
</dbReference>
<organism evidence="11 12">
    <name type="scientific">Peptoniphilus stercorisuis</name>
    <dbReference type="NCBI Taxonomy" id="1436965"/>
    <lineage>
        <taxon>Bacteria</taxon>
        <taxon>Bacillati</taxon>
        <taxon>Bacillota</taxon>
        <taxon>Tissierellia</taxon>
        <taxon>Tissierellales</taxon>
        <taxon>Peptoniphilaceae</taxon>
        <taxon>Peptoniphilus</taxon>
    </lineage>
</organism>
<protein>
    <recommendedName>
        <fullName evidence="8">Tyrosine--tRNA ligase</fullName>
        <ecNumber evidence="8">6.1.1.1</ecNumber>
    </recommendedName>
    <alternativeName>
        <fullName evidence="8">Tyrosyl-tRNA synthetase</fullName>
        <shortName evidence="8">TyrRS</shortName>
    </alternativeName>
</protein>
<reference evidence="11 12" key="1">
    <citation type="submission" date="2021-03" db="EMBL/GenBank/DDBJ databases">
        <title>Genomic Encyclopedia of Type Strains, Phase IV (KMG-IV): sequencing the most valuable type-strain genomes for metagenomic binning, comparative biology and taxonomic classification.</title>
        <authorList>
            <person name="Goeker M."/>
        </authorList>
    </citation>
    <scope>NUCLEOTIDE SEQUENCE [LARGE SCALE GENOMIC DNA]</scope>
    <source>
        <strain evidence="11 12">DSM 27563</strain>
    </source>
</reference>
<comment type="subcellular location">
    <subcellularLocation>
        <location evidence="8">Cytoplasm</location>
    </subcellularLocation>
</comment>
<dbReference type="InterPro" id="IPR024088">
    <property type="entry name" value="Tyr-tRNA-ligase_bac-type"/>
</dbReference>
<dbReference type="Gene3D" id="3.40.50.620">
    <property type="entry name" value="HUPs"/>
    <property type="match status" value="1"/>
</dbReference>
<dbReference type="InterPro" id="IPR002307">
    <property type="entry name" value="Tyr-tRNA-ligase"/>
</dbReference>
<evidence type="ECO:0000256" key="3">
    <source>
        <dbReference type="ARBA" id="ARBA00022840"/>
    </source>
</evidence>
<dbReference type="InterPro" id="IPR014729">
    <property type="entry name" value="Rossmann-like_a/b/a_fold"/>
</dbReference>
<dbReference type="InterPro" id="IPR024107">
    <property type="entry name" value="Tyr-tRNA-ligase_bac_1"/>
</dbReference>
<evidence type="ECO:0000313" key="11">
    <source>
        <dbReference type="EMBL" id="MBP2025976.1"/>
    </source>
</evidence>
<comment type="catalytic activity">
    <reaction evidence="7 8">
        <text>tRNA(Tyr) + L-tyrosine + ATP = L-tyrosyl-tRNA(Tyr) + AMP + diphosphate + H(+)</text>
        <dbReference type="Rhea" id="RHEA:10220"/>
        <dbReference type="Rhea" id="RHEA-COMP:9706"/>
        <dbReference type="Rhea" id="RHEA-COMP:9707"/>
        <dbReference type="ChEBI" id="CHEBI:15378"/>
        <dbReference type="ChEBI" id="CHEBI:30616"/>
        <dbReference type="ChEBI" id="CHEBI:33019"/>
        <dbReference type="ChEBI" id="CHEBI:58315"/>
        <dbReference type="ChEBI" id="CHEBI:78442"/>
        <dbReference type="ChEBI" id="CHEBI:78536"/>
        <dbReference type="ChEBI" id="CHEBI:456215"/>
        <dbReference type="EC" id="6.1.1.1"/>
    </reaction>
</comment>
<evidence type="ECO:0000256" key="5">
    <source>
        <dbReference type="ARBA" id="ARBA00022917"/>
    </source>
</evidence>
<name>A0ABS4KDY3_9FIRM</name>
<evidence type="ECO:0000256" key="1">
    <source>
        <dbReference type="ARBA" id="ARBA00022598"/>
    </source>
</evidence>
<accession>A0ABS4KDY3</accession>
<dbReference type="Pfam" id="PF00579">
    <property type="entry name" value="tRNA-synt_1b"/>
    <property type="match status" value="1"/>
</dbReference>
<evidence type="ECO:0000256" key="9">
    <source>
        <dbReference type="PROSITE-ProRule" id="PRU00182"/>
    </source>
</evidence>
<evidence type="ECO:0000259" key="10">
    <source>
        <dbReference type="Pfam" id="PF22421"/>
    </source>
</evidence>
<keyword evidence="6 8" id="KW-0030">Aminoacyl-tRNA synthetase</keyword>
<dbReference type="SUPFAM" id="SSF52374">
    <property type="entry name" value="Nucleotidylyl transferase"/>
    <property type="match status" value="1"/>
</dbReference>
<dbReference type="HAMAP" id="MF_02006">
    <property type="entry name" value="Tyr_tRNA_synth_type1"/>
    <property type="match status" value="1"/>
</dbReference>
<evidence type="ECO:0000256" key="7">
    <source>
        <dbReference type="ARBA" id="ARBA00048248"/>
    </source>
</evidence>
<dbReference type="Gene3D" id="3.10.290.10">
    <property type="entry name" value="RNA-binding S4 domain"/>
    <property type="match status" value="1"/>
</dbReference>
<keyword evidence="5 8" id="KW-0648">Protein biosynthesis</keyword>
<keyword evidence="1 8" id="KW-0436">Ligase</keyword>
<keyword evidence="12" id="KW-1185">Reference proteome</keyword>
<sequence>MEKKNVLDILEERGYIDQVTHRDELKELLGSEPVTFYIGFDATADSLTLGHFLTVMAMMHMQKAGHRPIALLGGGTTMIGDPSGRNDMRKVMTKEFIEHNAKCFKNQLSNFLDFGEGKARFVNNADWLLNLNYLDFMRTVGTHFTVNKMLSYDSYKNRLEDGLTFFEFGYMPLQSYDFLHLYREYDCRLQLGGSDQWSNMIGGFELVRKVEQAKVYAMTFSLLTTADGIKMGKTAKGAIWLDEKKTPPYEMYQYLRNVDDRDVIKFMKLLTFVPMEEIREYEKLEGSSINKAKERLAYEVVKTVHGEDEANKAQEAAKALFTTGADSDNIPTTEFDKEEFKEGKNLIELMKELSLIKSNSEGRRLIEQNGISIDGEKVNDVNAVITEDNFKDDKILIKKGKKVYHQVKFK</sequence>
<proteinExistence type="inferred from homology"/>
<comment type="function">
    <text evidence="8">Catalyzes the attachment of tyrosine to tRNA(Tyr) in a two-step reaction: tyrosine is first activated by ATP to form Tyr-AMP and then transferred to the acceptor end of tRNA(Tyr).</text>
</comment>
<keyword evidence="4 9" id="KW-0694">RNA-binding</keyword>
<feature type="binding site" evidence="8">
    <location>
        <position position="233"/>
    </location>
    <ligand>
        <name>ATP</name>
        <dbReference type="ChEBI" id="CHEBI:30616"/>
    </ligand>
</feature>
<dbReference type="InterPro" id="IPR036986">
    <property type="entry name" value="S4_RNA-bd_sf"/>
</dbReference>